<evidence type="ECO:0000259" key="4">
    <source>
        <dbReference type="Pfam" id="PF10355"/>
    </source>
</evidence>
<evidence type="ECO:0008006" key="7">
    <source>
        <dbReference type="Google" id="ProtNLM"/>
    </source>
</evidence>
<protein>
    <recommendedName>
        <fullName evidence="7">Protein YTP1-like C-terminal domain-containing protein</fullName>
    </recommendedName>
</protein>
<keyword evidence="6" id="KW-1185">Reference proteome</keyword>
<feature type="transmembrane region" description="Helical" evidence="1">
    <location>
        <begin position="150"/>
        <end position="169"/>
    </location>
</feature>
<dbReference type="FunCoup" id="A5DCA9">
    <property type="interactions" value="19"/>
</dbReference>
<dbReference type="Proteomes" id="UP000001997">
    <property type="component" value="Unassembled WGS sequence"/>
</dbReference>
<evidence type="ECO:0000313" key="5">
    <source>
        <dbReference type="EMBL" id="EDK36816.2"/>
    </source>
</evidence>
<feature type="transmembrane region" description="Helical" evidence="1">
    <location>
        <begin position="467"/>
        <end position="488"/>
    </location>
</feature>
<accession>A5DCA9</accession>
<dbReference type="Pfam" id="PF10348">
    <property type="entry name" value="DUF2427"/>
    <property type="match status" value="1"/>
</dbReference>
<dbReference type="InterPro" id="IPR018827">
    <property type="entry name" value="YTP1_C"/>
</dbReference>
<keyword evidence="1" id="KW-0472">Membrane</keyword>
<keyword evidence="1" id="KW-0812">Transmembrane</keyword>
<dbReference type="AlphaFoldDB" id="A5DCA9"/>
<sequence>MRLRLCLLLAASAVCAAEQMAHMHQQELQSEQSFETPVPHVMTHHHGVPILETDLKPAELAYWEAYNTTTFFTVDAPHKAALYSHVILTAIVTVVLYPVCLVLNNVKSSWYLAGLTVNSVVMVIGLMNYFMFMQSAPDLYPGNAYTKMSWILLFSTCIHWFFALLRAGFNYIRTENKYSHLSGDDMYDSDLSVNRCTSPSSTLYESPDSFEIPDEENEFKKATMVQNSPTSPYLAKVLSTPWLRKFVDFFGAWTIVIFNFMNWAQFFYHLIYIPTGVAVLSCFGQGKTVFNLLAHFIKGGVFFSLGLLYLSRYCGSFAGKGWAWNHKFVTEAETRTSRWARWQSSGLCTMEMVESSLILFYGCTNIFLEHLASPGGEWTAKDLQHASIAFIYIGCGLCGVITESKLASWRYERAMVKATDSGTSRIVKASPGFSPNPFPILTIFWTGILMSKHQQASHLSTEIHTQWGNMFILGCAFRFFSYILLLLIPGDKNPTKPLRLITELIVSFSLLCGGLIFMESCDPIILAFEYRGFTSMFTLNISLGVITLLMAWEMALFAFKDWLLQRGTKKL</sequence>
<feature type="signal peptide" evidence="2">
    <location>
        <begin position="1"/>
        <end position="17"/>
    </location>
</feature>
<feature type="transmembrane region" description="Helical" evidence="1">
    <location>
        <begin position="500"/>
        <end position="517"/>
    </location>
</feature>
<dbReference type="PANTHER" id="PTHR31685">
    <property type="entry name" value="INTEGRAL MEMBRANE PROTEIN (AFU_ORTHOLOGUE AFUA_6G12730)-RELATED"/>
    <property type="match status" value="1"/>
</dbReference>
<reference evidence="5 6" key="1">
    <citation type="journal article" date="2009" name="Nature">
        <title>Evolution of pathogenicity and sexual reproduction in eight Candida genomes.</title>
        <authorList>
            <person name="Butler G."/>
            <person name="Rasmussen M.D."/>
            <person name="Lin M.F."/>
            <person name="Santos M.A."/>
            <person name="Sakthikumar S."/>
            <person name="Munro C.A."/>
            <person name="Rheinbay E."/>
            <person name="Grabherr M."/>
            <person name="Forche A."/>
            <person name="Reedy J.L."/>
            <person name="Agrafioti I."/>
            <person name="Arnaud M.B."/>
            <person name="Bates S."/>
            <person name="Brown A.J."/>
            <person name="Brunke S."/>
            <person name="Costanzo M.C."/>
            <person name="Fitzpatrick D.A."/>
            <person name="de Groot P.W."/>
            <person name="Harris D."/>
            <person name="Hoyer L.L."/>
            <person name="Hube B."/>
            <person name="Klis F.M."/>
            <person name="Kodira C."/>
            <person name="Lennard N."/>
            <person name="Logue M.E."/>
            <person name="Martin R."/>
            <person name="Neiman A.M."/>
            <person name="Nikolaou E."/>
            <person name="Quail M.A."/>
            <person name="Quinn J."/>
            <person name="Santos M.C."/>
            <person name="Schmitzberger F.F."/>
            <person name="Sherlock G."/>
            <person name="Shah P."/>
            <person name="Silverstein K.A."/>
            <person name="Skrzypek M.S."/>
            <person name="Soll D."/>
            <person name="Staggs R."/>
            <person name="Stansfield I."/>
            <person name="Stumpf M.P."/>
            <person name="Sudbery P.E."/>
            <person name="Srikantha T."/>
            <person name="Zeng Q."/>
            <person name="Berman J."/>
            <person name="Berriman M."/>
            <person name="Heitman J."/>
            <person name="Gow N.A."/>
            <person name="Lorenz M.C."/>
            <person name="Birren B.W."/>
            <person name="Kellis M."/>
            <person name="Cuomo C.A."/>
        </authorList>
    </citation>
    <scope>NUCLEOTIDE SEQUENCE [LARGE SCALE GENOMIC DNA]</scope>
    <source>
        <strain evidence="6">ATCC 6260 / CBS 566 / DSM 6381 / JCM 1539 / NBRC 10279 / NRRL Y-324</strain>
    </source>
</reference>
<keyword evidence="2" id="KW-0732">Signal</keyword>
<dbReference type="InParanoid" id="A5DCA9"/>
<feature type="transmembrane region" description="Helical" evidence="1">
    <location>
        <begin position="290"/>
        <end position="310"/>
    </location>
</feature>
<dbReference type="KEGG" id="pgu:PGUG_00914"/>
<dbReference type="HOGENOM" id="CLU_012543_1_0_1"/>
<feature type="domain" description="Protein YTP1-like C-terminal" evidence="4">
    <location>
        <begin position="270"/>
        <end position="561"/>
    </location>
</feature>
<dbReference type="GeneID" id="5128721"/>
<dbReference type="RefSeq" id="XP_001487537.2">
    <property type="nucleotide sequence ID" value="XM_001487487.1"/>
</dbReference>
<name>A5DCA9_PICGU</name>
<dbReference type="PANTHER" id="PTHR31685:SF3">
    <property type="entry name" value="INTEGRAL MEMBRANE PROTEIN (AFU_ORTHOLOGUE AFUA_6G12730)"/>
    <property type="match status" value="1"/>
</dbReference>
<feature type="transmembrane region" description="Helical" evidence="1">
    <location>
        <begin position="82"/>
        <end position="103"/>
    </location>
</feature>
<evidence type="ECO:0000256" key="1">
    <source>
        <dbReference type="SAM" id="Phobius"/>
    </source>
</evidence>
<proteinExistence type="predicted"/>
<organism evidence="5 6">
    <name type="scientific">Meyerozyma guilliermondii (strain ATCC 6260 / CBS 566 / DSM 6381 / JCM 1539 / NBRC 10279 / NRRL Y-324)</name>
    <name type="common">Yeast</name>
    <name type="synonym">Candida guilliermondii</name>
    <dbReference type="NCBI Taxonomy" id="294746"/>
    <lineage>
        <taxon>Eukaryota</taxon>
        <taxon>Fungi</taxon>
        <taxon>Dikarya</taxon>
        <taxon>Ascomycota</taxon>
        <taxon>Saccharomycotina</taxon>
        <taxon>Pichiomycetes</taxon>
        <taxon>Debaryomycetaceae</taxon>
        <taxon>Meyerozyma</taxon>
    </lineage>
</organism>
<dbReference type="eggNOG" id="ENOG502QW3E">
    <property type="taxonomic scope" value="Eukaryota"/>
</dbReference>
<dbReference type="EMBL" id="CH408155">
    <property type="protein sequence ID" value="EDK36816.2"/>
    <property type="molecule type" value="Genomic_DNA"/>
</dbReference>
<gene>
    <name evidence="5" type="ORF">PGUG_00914</name>
</gene>
<feature type="domain" description="DUF2427" evidence="3">
    <location>
        <begin position="66"/>
        <end position="167"/>
    </location>
</feature>
<dbReference type="STRING" id="294746.A5DCA9"/>
<keyword evidence="1" id="KW-1133">Transmembrane helix</keyword>
<evidence type="ECO:0000259" key="3">
    <source>
        <dbReference type="Pfam" id="PF10348"/>
    </source>
</evidence>
<feature type="chain" id="PRO_5002681053" description="Protein YTP1-like C-terminal domain-containing protein" evidence="2">
    <location>
        <begin position="18"/>
        <end position="571"/>
    </location>
</feature>
<evidence type="ECO:0000313" key="6">
    <source>
        <dbReference type="Proteomes" id="UP000001997"/>
    </source>
</evidence>
<evidence type="ECO:0000256" key="2">
    <source>
        <dbReference type="SAM" id="SignalP"/>
    </source>
</evidence>
<feature type="transmembrane region" description="Helical" evidence="1">
    <location>
        <begin position="537"/>
        <end position="559"/>
    </location>
</feature>
<dbReference type="OMA" id="NKGWAWN"/>
<dbReference type="Pfam" id="PF10355">
    <property type="entry name" value="Ytp1"/>
    <property type="match status" value="1"/>
</dbReference>
<dbReference type="InterPro" id="IPR018825">
    <property type="entry name" value="DUF2427"/>
</dbReference>
<dbReference type="OrthoDB" id="4005299at2759"/>
<dbReference type="VEuPathDB" id="FungiDB:PGUG_00914"/>
<feature type="transmembrane region" description="Helical" evidence="1">
    <location>
        <begin position="110"/>
        <end position="130"/>
    </location>
</feature>